<dbReference type="GeneID" id="92894067"/>
<evidence type="ECO:0000313" key="1">
    <source>
        <dbReference type="EMBL" id="QFQ05575.1"/>
    </source>
</evidence>
<evidence type="ECO:0000313" key="2">
    <source>
        <dbReference type="Proteomes" id="UP000498640"/>
    </source>
</evidence>
<keyword evidence="2" id="KW-1185">Reference proteome</keyword>
<dbReference type="Proteomes" id="UP000498640">
    <property type="component" value="Chromosome"/>
</dbReference>
<accession>A0ABX6CHQ9</accession>
<reference evidence="2" key="1">
    <citation type="submission" date="2019-10" db="EMBL/GenBank/DDBJ databases">
        <title>Acinetobacter baumannii strain ATCC 19606 complete genome sequence.</title>
        <authorList>
            <person name="Tillman L.N."/>
            <person name="Kenyon J."/>
            <person name="To J."/>
            <person name="Hamidian M."/>
        </authorList>
    </citation>
    <scope>NUCLEOTIDE SEQUENCE [LARGE SCALE GENOMIC DNA]</scope>
    <source>
        <strain evidence="2">ATCC 19606 / DSM 30007 / JCM 6841 / CCUG 19606 / CIP 70.34 / NBRC 109757 / NCIMB 12457 / NCTC 12156 / 81</strain>
    </source>
</reference>
<organism evidence="1 2">
    <name type="scientific">Acinetobacter baumannii (strain ATCC 19606 / DSM 30007 / JCM 6841 / CCUG 19606 / CIP 70.34 / NBRC 109757 / NCIMB 12457 / NCTC 12156 / 81)</name>
    <dbReference type="NCBI Taxonomy" id="575584"/>
    <lineage>
        <taxon>Bacteria</taxon>
        <taxon>Pseudomonadati</taxon>
        <taxon>Pseudomonadota</taxon>
        <taxon>Gammaproteobacteria</taxon>
        <taxon>Moraxellales</taxon>
        <taxon>Moraxellaceae</taxon>
        <taxon>Acinetobacter</taxon>
        <taxon>Acinetobacter calcoaceticus/baumannii complex</taxon>
    </lineage>
</organism>
<name>A0ABX6CHQ9_ACIB2</name>
<dbReference type="EMBL" id="CP045110">
    <property type="protein sequence ID" value="QFQ05575.1"/>
    <property type="molecule type" value="Genomic_DNA"/>
</dbReference>
<dbReference type="SUPFAM" id="SSF160472">
    <property type="entry name" value="NMB0513-like"/>
    <property type="match status" value="1"/>
</dbReference>
<evidence type="ECO:0008006" key="3">
    <source>
        <dbReference type="Google" id="ProtNLM"/>
    </source>
</evidence>
<gene>
    <name evidence="1" type="ORF">FQU82_02145</name>
</gene>
<dbReference type="RefSeq" id="WP_000482554.1">
    <property type="nucleotide sequence ID" value="NZ_CP058289.1"/>
</dbReference>
<dbReference type="InterPro" id="IPR023138">
    <property type="entry name" value="NMB0513-like_sf"/>
</dbReference>
<reference evidence="1 2" key="2">
    <citation type="journal article" date="2020" name="Microorganisms">
        <title>Analysis of Complete Genome Sequence of Acinetobacter baumannii Strain ATCC 19606 Reveals Novel Mobile Genetic Elements and Novel Prophage.</title>
        <authorList>
            <person name="Hamidian M."/>
            <person name="Blasco L."/>
            <person name="Tillman L.N."/>
            <person name="To J."/>
            <person name="Tomas M."/>
            <person name="Myers G.S.A."/>
        </authorList>
    </citation>
    <scope>NUCLEOTIDE SEQUENCE [LARGE SCALE GENOMIC DNA]</scope>
    <source>
        <strain evidence="2">ATCC 19606 / DSM 30007 / JCM 6841 / CCUG 19606 / CIP 70.34 / NBRC 109757 / NCIMB 12457 / NCTC 12156 / 81</strain>
    </source>
</reference>
<dbReference type="Gene3D" id="1.10.3510.10">
    <property type="entry name" value="NMB0513-like"/>
    <property type="match status" value="1"/>
</dbReference>
<protein>
    <recommendedName>
        <fullName evidence="3">DUF596 domain-containing protein</fullName>
    </recommendedName>
</protein>
<proteinExistence type="predicted"/>
<sequence>MFNLIDKHFNELMKSPKFQALDGIWLSISRLGNDLEFYEIVDNNFDLKKTIFFYILEKLMKNGDLLLAKSENDEILYDMPISEQLEWFKLSFPQSERHAEELGVVDVGTWLVVYDKDFCPLRPVWVYTLKNGEKHLEWA</sequence>